<evidence type="ECO:0000256" key="4">
    <source>
        <dbReference type="ARBA" id="ARBA00022729"/>
    </source>
</evidence>
<evidence type="ECO:0000313" key="13">
    <source>
        <dbReference type="Ensembl" id="ENSORLP00015008794.1"/>
    </source>
</evidence>
<dbReference type="InterPro" id="IPR016014">
    <property type="entry name" value="Clusterin_N"/>
</dbReference>
<evidence type="ECO:0000259" key="11">
    <source>
        <dbReference type="SMART" id="SM00030"/>
    </source>
</evidence>
<evidence type="ECO:0000256" key="6">
    <source>
        <dbReference type="ARBA" id="ARBA00023157"/>
    </source>
</evidence>
<dbReference type="InterPro" id="IPR016015">
    <property type="entry name" value="Clusterin_C"/>
</dbReference>
<comment type="subcellular location">
    <subcellularLocation>
        <location evidence="1">Secreted</location>
    </subcellularLocation>
</comment>
<protein>
    <recommendedName>
        <fullName evidence="8">Clusterin</fullName>
    </recommendedName>
</protein>
<evidence type="ECO:0000313" key="14">
    <source>
        <dbReference type="Proteomes" id="UP000265200"/>
    </source>
</evidence>
<reference evidence="13" key="3">
    <citation type="submission" date="2025-08" db="UniProtKB">
        <authorList>
            <consortium name="Ensembl"/>
        </authorList>
    </citation>
    <scope>IDENTIFICATION</scope>
    <source>
        <strain evidence="13">HSOK</strain>
    </source>
</reference>
<keyword evidence="7" id="KW-0325">Glycoprotein</keyword>
<evidence type="ECO:0000256" key="10">
    <source>
        <dbReference type="SAM" id="SignalP"/>
    </source>
</evidence>
<evidence type="ECO:0000256" key="9">
    <source>
        <dbReference type="SAM" id="Coils"/>
    </source>
</evidence>
<reference evidence="13 14" key="2">
    <citation type="submission" date="2017-04" db="EMBL/GenBank/DDBJ databases">
        <title>CpG methylation of centromeres and impact of large insertions on vertebrate speciation.</title>
        <authorList>
            <person name="Ichikawa K."/>
            <person name="Yoshimura J."/>
            <person name="Morishita S."/>
        </authorList>
    </citation>
    <scope>NUCLEOTIDE SEQUENCE</scope>
    <source>
        <strain evidence="13 14">HSOK</strain>
    </source>
</reference>
<feature type="domain" description="Clusterin C-terminal" evidence="12">
    <location>
        <begin position="254"/>
        <end position="454"/>
    </location>
</feature>
<feature type="coiled-coil region" evidence="9">
    <location>
        <begin position="147"/>
        <end position="181"/>
    </location>
</feature>
<keyword evidence="5 9" id="KW-0175">Coiled coil</keyword>
<evidence type="ECO:0000256" key="3">
    <source>
        <dbReference type="ARBA" id="ARBA00022525"/>
    </source>
</evidence>
<reference evidence="13" key="4">
    <citation type="submission" date="2025-09" db="UniProtKB">
        <authorList>
            <consortium name="Ensembl"/>
        </authorList>
    </citation>
    <scope>IDENTIFICATION</scope>
    <source>
        <strain evidence="13">HSOK</strain>
    </source>
</reference>
<feature type="chain" id="PRO_5018061541" description="Clusterin" evidence="10">
    <location>
        <begin position="22"/>
        <end position="461"/>
    </location>
</feature>
<dbReference type="PANTHER" id="PTHR10970:SF2">
    <property type="entry name" value="CLUSTERIN-LIKE PROTEIN 1"/>
    <property type="match status" value="1"/>
</dbReference>
<dbReference type="Pfam" id="PF01093">
    <property type="entry name" value="Clusterin"/>
    <property type="match status" value="1"/>
</dbReference>
<comment type="similarity">
    <text evidence="2 8">Belongs to the clusterin family.</text>
</comment>
<keyword evidence="6" id="KW-1015">Disulfide bond</keyword>
<dbReference type="InterPro" id="IPR000753">
    <property type="entry name" value="Clusterin-like"/>
</dbReference>
<evidence type="ECO:0000256" key="2">
    <source>
        <dbReference type="ARBA" id="ARBA00010069"/>
    </source>
</evidence>
<dbReference type="AlphaFoldDB" id="A0A3P9HM95"/>
<sequence>MMQKLSAPVLCMAVVVLYVAASPSPSEDVLKKLSAAGEQYLEEEIKQTFLGVKQVKVMMEKKEEKHKRLMEALKHGSNKKMGVTQLAKEMEHKLEEAEQQCRESTKSSLEECKPCLEDTCKAFYASTCRRGFASFSFKVDEFFRKMVTQAEAVYDQNQDKAAAAENQITEDKTNLEVLQAEASFSQLLSNISILYNHSVTVVKKMQEVFGHSFLADLSSELLISSPSAAQDGSTSGFFKTFSLDHLLVSAYDFGKEVLEEFSSSMSDMMGDIQGPDGFLDPPSRDAGSLSAFEQPSGSLCRRLRRQASECWKLQDLCEACKDNLIRECPHVQQLHAEMEEMQTLLNASRLQYNDRLLLVQRHTADTQRWLTSMQDKYAWVTQLLNTTVDQSTTFTVITLSQEQKVKNSNHAADSSVAVSILGSAPVKVLVPAELQVDDPTFIQYVAQEALKLQKQQIRGLK</sequence>
<organism evidence="13 14">
    <name type="scientific">Oryzias latipes</name>
    <name type="common">Japanese rice fish</name>
    <name type="synonym">Japanese killifish</name>
    <dbReference type="NCBI Taxonomy" id="8090"/>
    <lineage>
        <taxon>Eukaryota</taxon>
        <taxon>Metazoa</taxon>
        <taxon>Chordata</taxon>
        <taxon>Craniata</taxon>
        <taxon>Vertebrata</taxon>
        <taxon>Euteleostomi</taxon>
        <taxon>Actinopterygii</taxon>
        <taxon>Neopterygii</taxon>
        <taxon>Teleostei</taxon>
        <taxon>Neoteleostei</taxon>
        <taxon>Acanthomorphata</taxon>
        <taxon>Ovalentaria</taxon>
        <taxon>Atherinomorphae</taxon>
        <taxon>Beloniformes</taxon>
        <taxon>Adrianichthyidae</taxon>
        <taxon>Oryziinae</taxon>
        <taxon>Oryzias</taxon>
    </lineage>
</organism>
<accession>A0A3P9HM95</accession>
<dbReference type="SMART" id="SM00035">
    <property type="entry name" value="CLa"/>
    <property type="match status" value="1"/>
</dbReference>
<dbReference type="PANTHER" id="PTHR10970">
    <property type="entry name" value="CLUSTERIN"/>
    <property type="match status" value="1"/>
</dbReference>
<evidence type="ECO:0000256" key="7">
    <source>
        <dbReference type="ARBA" id="ARBA00023180"/>
    </source>
</evidence>
<evidence type="ECO:0000259" key="12">
    <source>
        <dbReference type="SMART" id="SM00035"/>
    </source>
</evidence>
<evidence type="ECO:0000256" key="5">
    <source>
        <dbReference type="ARBA" id="ARBA00023054"/>
    </source>
</evidence>
<evidence type="ECO:0000256" key="8">
    <source>
        <dbReference type="RuleBase" id="RU000629"/>
    </source>
</evidence>
<dbReference type="Proteomes" id="UP000265200">
    <property type="component" value="Chromosome 20"/>
</dbReference>
<feature type="domain" description="Clusterin N-terminal" evidence="11">
    <location>
        <begin position="22"/>
        <end position="230"/>
    </location>
</feature>
<feature type="coiled-coil region" evidence="9">
    <location>
        <begin position="52"/>
        <end position="107"/>
    </location>
</feature>
<feature type="signal peptide" evidence="10">
    <location>
        <begin position="1"/>
        <end position="21"/>
    </location>
</feature>
<dbReference type="GO" id="GO:0005576">
    <property type="term" value="C:extracellular region"/>
    <property type="evidence" value="ECO:0007669"/>
    <property type="project" value="UniProtKB-SubCell"/>
</dbReference>
<dbReference type="Ensembl" id="ENSORLT00015000220.1">
    <property type="protein sequence ID" value="ENSORLP00015008794.1"/>
    <property type="gene ID" value="ENSORLG00015009625.1"/>
</dbReference>
<evidence type="ECO:0000256" key="1">
    <source>
        <dbReference type="ARBA" id="ARBA00004613"/>
    </source>
</evidence>
<name>A0A3P9HM95_ORYLA</name>
<keyword evidence="3" id="KW-0964">Secreted</keyword>
<reference key="1">
    <citation type="journal article" date="2007" name="Nature">
        <title>The medaka draft genome and insights into vertebrate genome evolution.</title>
        <authorList>
            <person name="Kasahara M."/>
            <person name="Naruse K."/>
            <person name="Sasaki S."/>
            <person name="Nakatani Y."/>
            <person name="Qu W."/>
            <person name="Ahsan B."/>
            <person name="Yamada T."/>
            <person name="Nagayasu Y."/>
            <person name="Doi K."/>
            <person name="Kasai Y."/>
            <person name="Jindo T."/>
            <person name="Kobayashi D."/>
            <person name="Shimada A."/>
            <person name="Toyoda A."/>
            <person name="Kuroki Y."/>
            <person name="Fujiyama A."/>
            <person name="Sasaki T."/>
            <person name="Shimizu A."/>
            <person name="Asakawa S."/>
            <person name="Shimizu N."/>
            <person name="Hashimoto S."/>
            <person name="Yang J."/>
            <person name="Lee Y."/>
            <person name="Matsushima K."/>
            <person name="Sugano S."/>
            <person name="Sakaizumi M."/>
            <person name="Narita T."/>
            <person name="Ohishi K."/>
            <person name="Haga S."/>
            <person name="Ohta F."/>
            <person name="Nomoto H."/>
            <person name="Nogata K."/>
            <person name="Morishita T."/>
            <person name="Endo T."/>
            <person name="Shin-I T."/>
            <person name="Takeda H."/>
            <person name="Morishita S."/>
            <person name="Kohara Y."/>
        </authorList>
    </citation>
    <scope>NUCLEOTIDE SEQUENCE [LARGE SCALE GENOMIC DNA]</scope>
    <source>
        <strain>Hd-rR</strain>
    </source>
</reference>
<keyword evidence="4 10" id="KW-0732">Signal</keyword>
<proteinExistence type="inferred from homology"/>
<dbReference type="SMART" id="SM00030">
    <property type="entry name" value="CLb"/>
    <property type="match status" value="1"/>
</dbReference>